<dbReference type="PANTHER" id="PTHR38009">
    <property type="entry name" value="CONSERVED HYPOTHETICAL PHAGE TAIL PROTEIN"/>
    <property type="match status" value="1"/>
</dbReference>
<dbReference type="PANTHER" id="PTHR38009:SF1">
    <property type="entry name" value="CONSERVED HYPOTHETICAL PHAGE TAIL PROTEIN"/>
    <property type="match status" value="1"/>
</dbReference>
<dbReference type="InterPro" id="IPR010667">
    <property type="entry name" value="Phage_T4_Gp19"/>
</dbReference>
<dbReference type="OrthoDB" id="9799891at2"/>
<dbReference type="RefSeq" id="WP_074720742.1">
    <property type="nucleotide sequence ID" value="NZ_FOFX01000018.1"/>
</dbReference>
<dbReference type="Pfam" id="PF06841">
    <property type="entry name" value="Phage_T4_gp19"/>
    <property type="match status" value="1"/>
</dbReference>
<dbReference type="NCBIfam" id="TIGR02241">
    <property type="entry name" value="conserved hypothetical phage tail region protein"/>
    <property type="match status" value="1"/>
</dbReference>
<reference evidence="1 2" key="1">
    <citation type="submission" date="2016-10" db="EMBL/GenBank/DDBJ databases">
        <authorList>
            <person name="de Groot N.N."/>
        </authorList>
    </citation>
    <scope>NUCLEOTIDE SEQUENCE [LARGE SCALE GENOMIC DNA]</scope>
    <source>
        <strain evidence="1 2">Nm9</strain>
    </source>
</reference>
<evidence type="ECO:0000313" key="1">
    <source>
        <dbReference type="EMBL" id="SEQ07257.1"/>
    </source>
</evidence>
<proteinExistence type="predicted"/>
<organism evidence="1 2">
    <name type="scientific">Nitrosomonas ureae</name>
    <dbReference type="NCBI Taxonomy" id="44577"/>
    <lineage>
        <taxon>Bacteria</taxon>
        <taxon>Pseudomonadati</taxon>
        <taxon>Pseudomonadota</taxon>
        <taxon>Betaproteobacteria</taxon>
        <taxon>Nitrosomonadales</taxon>
        <taxon>Nitrosomonadaceae</taxon>
        <taxon>Nitrosomonas</taxon>
    </lineage>
</organism>
<dbReference type="EMBL" id="FOFX01000018">
    <property type="protein sequence ID" value="SEQ07257.1"/>
    <property type="molecule type" value="Genomic_DNA"/>
</dbReference>
<dbReference type="AlphaFoldDB" id="A0A1H9D1K0"/>
<evidence type="ECO:0000313" key="2">
    <source>
        <dbReference type="Proteomes" id="UP000181998"/>
    </source>
</evidence>
<dbReference type="InterPro" id="IPR011747">
    <property type="entry name" value="CHP02241"/>
</dbReference>
<dbReference type="GO" id="GO:0005198">
    <property type="term" value="F:structural molecule activity"/>
    <property type="evidence" value="ECO:0007669"/>
    <property type="project" value="InterPro"/>
</dbReference>
<name>A0A1H9D1K0_9PROT</name>
<protein>
    <submittedName>
        <fullName evidence="1">Conserved hypothetical phage tail region protein</fullName>
    </submittedName>
</protein>
<dbReference type="Proteomes" id="UP000181998">
    <property type="component" value="Unassembled WGS sequence"/>
</dbReference>
<accession>A0A1H9D1K0</accession>
<sequence>MAVQRDNPYGAFNFRVTVDRFGGNADATQAGFQEISGLGMEVTEAEYRNGNEKENHVRKMNGIYKASDVTFKRGIIGWTDFYDWLKDVRQGSQSVRSNVTIELMDEARTGPVMTWILINAKPKSYKGATLNAKGGTDVAIEELVLSCEKMNLEKVEDH</sequence>
<gene>
    <name evidence="1" type="ORF">SAMN05421510_101842</name>
</gene>